<proteinExistence type="predicted"/>
<dbReference type="AlphaFoldDB" id="D6BIX9"/>
<keyword evidence="1" id="KW-1133">Transmembrane helix</keyword>
<feature type="transmembrane region" description="Helical" evidence="1">
    <location>
        <begin position="123"/>
        <end position="140"/>
    </location>
</feature>
<dbReference type="EMBL" id="ACDS02000128">
    <property type="protein sequence ID" value="EFD82126.1"/>
    <property type="molecule type" value="Genomic_DNA"/>
</dbReference>
<evidence type="ECO:0000256" key="1">
    <source>
        <dbReference type="SAM" id="Phobius"/>
    </source>
</evidence>
<feature type="transmembrane region" description="Helical" evidence="1">
    <location>
        <begin position="31"/>
        <end position="47"/>
    </location>
</feature>
<evidence type="ECO:0000313" key="3">
    <source>
        <dbReference type="Proteomes" id="UP000004650"/>
    </source>
</evidence>
<organism evidence="2 3">
    <name type="scientific">Fusobacterium animalis D11</name>
    <dbReference type="NCBI Taxonomy" id="556264"/>
    <lineage>
        <taxon>Bacteria</taxon>
        <taxon>Fusobacteriati</taxon>
        <taxon>Fusobacteriota</taxon>
        <taxon>Fusobacteriia</taxon>
        <taxon>Fusobacteriales</taxon>
        <taxon>Fusobacteriaceae</taxon>
        <taxon>Fusobacterium</taxon>
    </lineage>
</organism>
<dbReference type="Pfam" id="PF14897">
    <property type="entry name" value="EpsG"/>
    <property type="match status" value="1"/>
</dbReference>
<keyword evidence="1" id="KW-0472">Membrane</keyword>
<dbReference type="InterPro" id="IPR049458">
    <property type="entry name" value="EpsG-like"/>
</dbReference>
<sequence length="219" mass="26639">MSYYLTLFLVLFYHSIKYEFMYKEKRNWKRFIVFVVIFLLAFSYQMGTDWLNYQYFYDYDVPNIKLNNLFSNFQFMFSSEKGFVLLNILFYNLGFNYELFTGIVIGSCLFLILNFIEKKSDNFYFSFFLSIVMFLFGYSLEPVLRQLIALTLIITGFKYIEKRCFFKYLLIIILAVQFHLSAFIAIFFYFLEKIKLNKKRAFLIFIGIYILILFLFNIF</sequence>
<accession>D6BIX9</accession>
<reference evidence="2 3" key="2">
    <citation type="submission" date="2013-10" db="EMBL/GenBank/DDBJ databases">
        <title>The Genome Sequence of Fusobacterium nucleatum subsp. animalis D11.</title>
        <authorList>
            <consortium name="The Broad Institute Genomics Platform"/>
            <person name="Earl A."/>
            <person name="Ward D."/>
            <person name="Feldgarden M."/>
            <person name="Gevers D."/>
            <person name="Kostic A."/>
            <person name="Garrett W."/>
            <person name="Young S.K."/>
            <person name="Zeng Q."/>
            <person name="Gargeya S."/>
            <person name="Fitzgerald M."/>
            <person name="Abouelleil A."/>
            <person name="Alvarado L."/>
            <person name="Berlin A.M."/>
            <person name="Chapman S.B."/>
            <person name="Gainer-Dewar J."/>
            <person name="Goldberg J."/>
            <person name="Gnerre S."/>
            <person name="Griggs A."/>
            <person name="Gujja S."/>
            <person name="Hansen M."/>
            <person name="Howarth C."/>
            <person name="Imamovic A."/>
            <person name="Ireland A."/>
            <person name="Larimer J."/>
            <person name="McCowan C."/>
            <person name="Murphy C."/>
            <person name="Pearson M."/>
            <person name="Poon T.W."/>
            <person name="Priest M."/>
            <person name="Roberts A."/>
            <person name="Saif S."/>
            <person name="Shea T."/>
            <person name="Sykes S."/>
            <person name="Wortman J."/>
            <person name="Nusbaum C."/>
            <person name="Birren B."/>
        </authorList>
    </citation>
    <scope>NUCLEOTIDE SEQUENCE [LARGE SCALE GENOMIC DNA]</scope>
    <source>
        <strain evidence="2 3">D11</strain>
    </source>
</reference>
<dbReference type="Proteomes" id="UP000004650">
    <property type="component" value="Unassembled WGS sequence"/>
</dbReference>
<comment type="caution">
    <text evidence="2">The sequence shown here is derived from an EMBL/GenBank/DDBJ whole genome shotgun (WGS) entry which is preliminary data.</text>
</comment>
<dbReference type="HOGENOM" id="CLU_1122831_0_0_0"/>
<reference evidence="3" key="1">
    <citation type="submission" date="2009-02" db="EMBL/GenBank/DDBJ databases">
        <title>The Genome Sequence of Shigella sp. D9.</title>
        <authorList>
            <consortium name="The Broad Institute Genome Sequencing Platform"/>
            <person name="Ward D."/>
            <person name="Young S.K."/>
            <person name="Kodira C.D."/>
            <person name="Zeng Q."/>
            <person name="Koehrsen M."/>
            <person name="Alvarado L."/>
            <person name="Berlin A."/>
            <person name="Borenstein D."/>
            <person name="Chen Z."/>
            <person name="Engels R."/>
            <person name="Freedman E."/>
            <person name="Gellesch M."/>
            <person name="Goldberg J."/>
            <person name="Griggs A."/>
            <person name="Gujja S."/>
            <person name="Heiman D."/>
            <person name="Hepburn T."/>
            <person name="Howarth C."/>
            <person name="Jen D."/>
            <person name="Larson L."/>
            <person name="Lewis B."/>
            <person name="Mehta T."/>
            <person name="Park D."/>
            <person name="Pearson M."/>
            <person name="Roberts A."/>
            <person name="Saif S."/>
            <person name="Shea T."/>
            <person name="Shenoy N."/>
            <person name="Sisk P."/>
            <person name="Stolte C."/>
            <person name="Sykes S."/>
            <person name="Walk T."/>
            <person name="White J."/>
            <person name="Yandava C."/>
            <person name="Allen-Vercoe E."/>
            <person name="Strauss J."/>
            <person name="Sibley C."/>
            <person name="White A."/>
            <person name="Ambrose C."/>
            <person name="Lander E."/>
            <person name="Nusbaum C."/>
            <person name="Galagan J."/>
            <person name="Birren B."/>
        </authorList>
    </citation>
    <scope>NUCLEOTIDE SEQUENCE [LARGE SCALE GENOMIC DNA]</scope>
    <source>
        <strain evidence="3">D11</strain>
    </source>
</reference>
<feature type="transmembrane region" description="Helical" evidence="1">
    <location>
        <begin position="99"/>
        <end position="116"/>
    </location>
</feature>
<gene>
    <name evidence="2" type="ORF">PSAG_02162</name>
</gene>
<evidence type="ECO:0000313" key="2">
    <source>
        <dbReference type="EMBL" id="EFD82126.1"/>
    </source>
</evidence>
<keyword evidence="1" id="KW-0812">Transmembrane</keyword>
<name>D6BIX9_9FUSO</name>
<feature type="transmembrane region" description="Helical" evidence="1">
    <location>
        <begin position="165"/>
        <end position="189"/>
    </location>
</feature>
<protein>
    <recommendedName>
        <fullName evidence="4">EpsG family protein</fullName>
    </recommendedName>
</protein>
<evidence type="ECO:0008006" key="4">
    <source>
        <dbReference type="Google" id="ProtNLM"/>
    </source>
</evidence>
<feature type="transmembrane region" description="Helical" evidence="1">
    <location>
        <begin position="201"/>
        <end position="218"/>
    </location>
</feature>